<feature type="transmembrane region" description="Helical" evidence="1">
    <location>
        <begin position="271"/>
        <end position="295"/>
    </location>
</feature>
<name>A0A813K0J1_POLGL</name>
<gene>
    <name evidence="3" type="ORF">PGLA2088_LOCUS26495</name>
</gene>
<organism evidence="3 4">
    <name type="scientific">Polarella glacialis</name>
    <name type="common">Dinoflagellate</name>
    <dbReference type="NCBI Taxonomy" id="89957"/>
    <lineage>
        <taxon>Eukaryota</taxon>
        <taxon>Sar</taxon>
        <taxon>Alveolata</taxon>
        <taxon>Dinophyceae</taxon>
        <taxon>Suessiales</taxon>
        <taxon>Suessiaceae</taxon>
        <taxon>Polarella</taxon>
    </lineage>
</organism>
<dbReference type="SUPFAM" id="SSF53474">
    <property type="entry name" value="alpha/beta-Hydrolases"/>
    <property type="match status" value="1"/>
</dbReference>
<comment type="caution">
    <text evidence="3">The sequence shown here is derived from an EMBL/GenBank/DDBJ whole genome shotgun (WGS) entry which is preliminary data.</text>
</comment>
<evidence type="ECO:0000313" key="4">
    <source>
        <dbReference type="Proteomes" id="UP000626109"/>
    </source>
</evidence>
<accession>A0A813K0J1</accession>
<reference evidence="3" key="1">
    <citation type="submission" date="2021-02" db="EMBL/GenBank/DDBJ databases">
        <authorList>
            <person name="Dougan E. K."/>
            <person name="Rhodes N."/>
            <person name="Thang M."/>
            <person name="Chan C."/>
        </authorList>
    </citation>
    <scope>NUCLEOTIDE SEQUENCE</scope>
</reference>
<dbReference type="EMBL" id="CAJNNW010027086">
    <property type="protein sequence ID" value="CAE8689537.1"/>
    <property type="molecule type" value="Genomic_DNA"/>
</dbReference>
<feature type="transmembrane region" description="Helical" evidence="1">
    <location>
        <begin position="146"/>
        <end position="171"/>
    </location>
</feature>
<dbReference type="Gene3D" id="3.40.50.1820">
    <property type="entry name" value="alpha/beta hydrolase"/>
    <property type="match status" value="1"/>
</dbReference>
<dbReference type="GO" id="GO:0006629">
    <property type="term" value="P:lipid metabolic process"/>
    <property type="evidence" value="ECO:0007669"/>
    <property type="project" value="InterPro"/>
</dbReference>
<feature type="transmembrane region" description="Helical" evidence="1">
    <location>
        <begin position="324"/>
        <end position="344"/>
    </location>
</feature>
<protein>
    <recommendedName>
        <fullName evidence="2">Fungal lipase-type domain-containing protein</fullName>
    </recommendedName>
</protein>
<dbReference type="InterPro" id="IPR029058">
    <property type="entry name" value="AB_hydrolase_fold"/>
</dbReference>
<sequence>GLQCLIYGSFDLLPLGIGSLALVHGNWATCASAVSQALLSAALLHVCFYYAAWTLTDLRLKVTTFRVAWAEDRRGAQGSRSEASAAQELQGQPWILSDDASGVGDSQQPGSGVALDHPSDPIAEELSVCVQLCGWLDLVQFECLCVVAPVGLLVLALVLKSVWFLAAGVGFAIWRCCQCRALSQGRNLRRPWLWTCLVLWEPVLLQEWGKKYLGLSVERQSSTHAAFAVVVLLQGVLFAVASQWVGLLPCSFLLACVGIRHMMLVNYENSWGWLVGICEGILIWLGVTLLNVFALGAREGLLTFLLACSRQFGLAHHNPKGTRLVTSVTVLMYTMLFLVVGAVLSSAKPSERHSWTAFQPGGKLYPVSFKEASGNFGLGLACEGRFACPGCSPAQELSLGDFGLLSAVAYESDKTMKAVLGHYFPRWYINHSRVATQLTKRSLQTDWTTFFEYVDAGNQTSVISIRGTDTALDVLNDLNIWLPACLMQGFTLIGPWLSQGMAKAIGLWSHSAHSSQPSYSELLAYVQRRLKEEPQRRFYIAGHSLGGGLAKLVASQVGIQAVTFMAPGLAWTGYISLGEDIAGTLRDRAVTLQPAGDMVSRVDVQVGLVVPLGCEGGPLACHHIYSGGICNLYSQCGSMRRLGPAVKLPCSQCSSMPC</sequence>
<dbReference type="AlphaFoldDB" id="A0A813K0J1"/>
<feature type="domain" description="Fungal lipase-type" evidence="2">
    <location>
        <begin position="462"/>
        <end position="560"/>
    </location>
</feature>
<feature type="non-terminal residue" evidence="3">
    <location>
        <position position="1"/>
    </location>
</feature>
<proteinExistence type="predicted"/>
<feature type="transmembrane region" description="Helical" evidence="1">
    <location>
        <begin position="229"/>
        <end position="259"/>
    </location>
</feature>
<dbReference type="Proteomes" id="UP000626109">
    <property type="component" value="Unassembled WGS sequence"/>
</dbReference>
<keyword evidence="1" id="KW-0812">Transmembrane</keyword>
<evidence type="ECO:0000259" key="2">
    <source>
        <dbReference type="Pfam" id="PF01764"/>
    </source>
</evidence>
<dbReference type="InterPro" id="IPR002921">
    <property type="entry name" value="Fungal_lipase-type"/>
</dbReference>
<dbReference type="Pfam" id="PF01764">
    <property type="entry name" value="Lipase_3"/>
    <property type="match status" value="1"/>
</dbReference>
<evidence type="ECO:0000256" key="1">
    <source>
        <dbReference type="SAM" id="Phobius"/>
    </source>
</evidence>
<evidence type="ECO:0000313" key="3">
    <source>
        <dbReference type="EMBL" id="CAE8689537.1"/>
    </source>
</evidence>
<keyword evidence="1" id="KW-1133">Transmembrane helix</keyword>
<keyword evidence="1" id="KW-0472">Membrane</keyword>